<name>A0A2T1DFV6_9CYAN</name>
<accession>A0A2T1DFV6</accession>
<dbReference type="RefSeq" id="WP_073071537.1">
    <property type="nucleotide sequence ID" value="NZ_MPPI01000011.1"/>
</dbReference>
<reference evidence="1 2" key="2">
    <citation type="submission" date="2018-03" db="EMBL/GenBank/DDBJ databases">
        <title>The ancient ancestry and fast evolution of plastids.</title>
        <authorList>
            <person name="Moore K.R."/>
            <person name="Magnabosco C."/>
            <person name="Momper L."/>
            <person name="Gold D.A."/>
            <person name="Bosak T."/>
            <person name="Fournier G.P."/>
        </authorList>
    </citation>
    <scope>NUCLEOTIDE SEQUENCE [LARGE SCALE GENOMIC DNA]</scope>
    <source>
        <strain evidence="1 2">ULC007</strain>
    </source>
</reference>
<dbReference type="AlphaFoldDB" id="A0A2T1DFV6"/>
<sequence length="97" mass="11013">MTPQLEAAIVAIQPLSPTERQQLIQILVQSIPLSNSQSDLETLNAQFRQGITLRQLLATQTPKTVHDPKDLAADFWSEEDSIEDFLDFLRQQRQALI</sequence>
<dbReference type="OrthoDB" id="489061at2"/>
<evidence type="ECO:0000313" key="2">
    <source>
        <dbReference type="Proteomes" id="UP000238634"/>
    </source>
</evidence>
<keyword evidence="2" id="KW-1185">Reference proteome</keyword>
<dbReference type="Proteomes" id="UP000238634">
    <property type="component" value="Unassembled WGS sequence"/>
</dbReference>
<dbReference type="EMBL" id="PVWG01000011">
    <property type="protein sequence ID" value="PSB19356.1"/>
    <property type="molecule type" value="Genomic_DNA"/>
</dbReference>
<gene>
    <name evidence="1" type="ORF">C7B65_12015</name>
</gene>
<comment type="caution">
    <text evidence="1">The sequence shown here is derived from an EMBL/GenBank/DDBJ whole genome shotgun (WGS) entry which is preliminary data.</text>
</comment>
<protein>
    <recommendedName>
        <fullName evidence="3">DUF2281 domain-containing protein</fullName>
    </recommendedName>
</protein>
<evidence type="ECO:0008006" key="3">
    <source>
        <dbReference type="Google" id="ProtNLM"/>
    </source>
</evidence>
<organism evidence="1 2">
    <name type="scientific">Phormidesmis priestleyi ULC007</name>
    <dbReference type="NCBI Taxonomy" id="1920490"/>
    <lineage>
        <taxon>Bacteria</taxon>
        <taxon>Bacillati</taxon>
        <taxon>Cyanobacteriota</taxon>
        <taxon>Cyanophyceae</taxon>
        <taxon>Leptolyngbyales</taxon>
        <taxon>Leptolyngbyaceae</taxon>
        <taxon>Phormidesmis</taxon>
    </lineage>
</organism>
<reference evidence="1 2" key="1">
    <citation type="submission" date="2018-02" db="EMBL/GenBank/DDBJ databases">
        <authorList>
            <person name="Cohen D.B."/>
            <person name="Kent A.D."/>
        </authorList>
    </citation>
    <scope>NUCLEOTIDE SEQUENCE [LARGE SCALE GENOMIC DNA]</scope>
    <source>
        <strain evidence="1 2">ULC007</strain>
    </source>
</reference>
<dbReference type="STRING" id="1920490.GCA_001895925_04505"/>
<evidence type="ECO:0000313" key="1">
    <source>
        <dbReference type="EMBL" id="PSB19356.1"/>
    </source>
</evidence>
<proteinExistence type="predicted"/>